<proteinExistence type="predicted"/>
<keyword evidence="2" id="KW-1185">Reference proteome</keyword>
<evidence type="ECO:0000313" key="1">
    <source>
        <dbReference type="EMBL" id="MBB5032129.1"/>
    </source>
</evidence>
<reference evidence="1 2" key="1">
    <citation type="submission" date="2020-08" db="EMBL/GenBank/DDBJ databases">
        <title>Genomic Encyclopedia of Type Strains, Phase IV (KMG-IV): sequencing the most valuable type-strain genomes for metagenomic binning, comparative biology and taxonomic classification.</title>
        <authorList>
            <person name="Goeker M."/>
        </authorList>
    </citation>
    <scope>NUCLEOTIDE SEQUENCE [LARGE SCALE GENOMIC DNA]</scope>
    <source>
        <strain evidence="1 2">DSM 12252</strain>
    </source>
</reference>
<name>A0A7W7Y9N6_9BACT</name>
<dbReference type="InterPro" id="IPR013406">
    <property type="entry name" value="CHP02574_addiction_mod"/>
</dbReference>
<dbReference type="Proteomes" id="UP000590740">
    <property type="component" value="Unassembled WGS sequence"/>
</dbReference>
<organism evidence="1 2">
    <name type="scientific">Prosthecobacter vanneervenii</name>
    <dbReference type="NCBI Taxonomy" id="48466"/>
    <lineage>
        <taxon>Bacteria</taxon>
        <taxon>Pseudomonadati</taxon>
        <taxon>Verrucomicrobiota</taxon>
        <taxon>Verrucomicrobiia</taxon>
        <taxon>Verrucomicrobiales</taxon>
        <taxon>Verrucomicrobiaceae</taxon>
        <taxon>Prosthecobacter</taxon>
    </lineage>
</organism>
<dbReference type="EMBL" id="JACHIG010000003">
    <property type="protein sequence ID" value="MBB5032129.1"/>
    <property type="molecule type" value="Genomic_DNA"/>
</dbReference>
<dbReference type="RefSeq" id="WP_184339069.1">
    <property type="nucleotide sequence ID" value="NZ_JACHIG010000003.1"/>
</dbReference>
<dbReference type="Pfam" id="PF09720">
    <property type="entry name" value="Unstab_antitox"/>
    <property type="match status" value="1"/>
</dbReference>
<accession>A0A7W7Y9N6</accession>
<gene>
    <name evidence="1" type="ORF">HNQ65_001706</name>
</gene>
<protein>
    <submittedName>
        <fullName evidence="1">Putative addiction module component (TIGR02574 family)</fullName>
    </submittedName>
</protein>
<dbReference type="AlphaFoldDB" id="A0A7W7Y9N6"/>
<evidence type="ECO:0000313" key="2">
    <source>
        <dbReference type="Proteomes" id="UP000590740"/>
    </source>
</evidence>
<comment type="caution">
    <text evidence="1">The sequence shown here is derived from an EMBL/GenBank/DDBJ whole genome shotgun (WGS) entry which is preliminary data.</text>
</comment>
<sequence length="77" mass="8609">MSITYEAIMDAALQLTPADRCRVATGLWDSVGTSADDLAPDELETLLNQRETEMDQDPSQEISHQEFLAHFSARRQA</sequence>